<dbReference type="RefSeq" id="WP_316558101.1">
    <property type="nucleotide sequence ID" value="NZ_CP131059.1"/>
</dbReference>
<dbReference type="GeneID" id="85194877"/>
<protein>
    <submittedName>
        <fullName evidence="1">Uncharacterized protein</fullName>
    </submittedName>
</protein>
<name>A0AA96UYR0_9EURY</name>
<dbReference type="AlphaFoldDB" id="A0AA96UYR0"/>
<sequence>MNSDISYYSKKLNAGLDLLDRNNIFEDYESLIFDFEKTCGDVDGITESVRKYRSDKSFMGFSMPGADKECLKKCCSYLEKHIRDLKSADAVSVQNRNTPEIHIHNTNNNESKSTSNVEVNVSVLFNQTINTIDSLDGLSNTEKKEIKRLLEELKKNNSNTVAVKKIINYMKKGYQIAVALSPLVSQYVPNLHLFF</sequence>
<dbReference type="Proteomes" id="UP001302978">
    <property type="component" value="Chromosome"/>
</dbReference>
<organism evidence="1 2">
    <name type="scientific">Methanimicrococcus hongohii</name>
    <dbReference type="NCBI Taxonomy" id="3028295"/>
    <lineage>
        <taxon>Archaea</taxon>
        <taxon>Methanobacteriati</taxon>
        <taxon>Methanobacteriota</taxon>
        <taxon>Stenosarchaea group</taxon>
        <taxon>Methanomicrobia</taxon>
        <taxon>Methanosarcinales</taxon>
        <taxon>Methanosarcinaceae</taxon>
        <taxon>Methanimicrococcus</taxon>
    </lineage>
</organism>
<proteinExistence type="predicted"/>
<reference evidence="1 2" key="1">
    <citation type="submission" date="2023-07" db="EMBL/GenBank/DDBJ databases">
        <title>Closed genoem sequence of Methanomicrococcus sp. Hf6.</title>
        <authorList>
            <person name="Poehlein A."/>
            <person name="Protasov E."/>
            <person name="Platt K."/>
            <person name="Reeh H."/>
            <person name="Daniel R."/>
            <person name="Brune A."/>
        </authorList>
    </citation>
    <scope>NUCLEOTIDE SEQUENCE [LARGE SCALE GENOMIC DNA]</scope>
    <source>
        <strain evidence="1 2">Hf6</strain>
    </source>
</reference>
<keyword evidence="2" id="KW-1185">Reference proteome</keyword>
<dbReference type="KEGG" id="mehf:MmiHf6_03960"/>
<evidence type="ECO:0000313" key="1">
    <source>
        <dbReference type="EMBL" id="WNY23097.1"/>
    </source>
</evidence>
<gene>
    <name evidence="1" type="ORF">MmiHf6_03960</name>
</gene>
<accession>A0AA96UYR0</accession>
<dbReference type="EMBL" id="CP131059">
    <property type="protein sequence ID" value="WNY23097.1"/>
    <property type="molecule type" value="Genomic_DNA"/>
</dbReference>
<evidence type="ECO:0000313" key="2">
    <source>
        <dbReference type="Proteomes" id="UP001302978"/>
    </source>
</evidence>